<dbReference type="OrthoDB" id="2436262at2759"/>
<dbReference type="VEuPathDB" id="FungiDB:MUCCIDRAFT_133554"/>
<dbReference type="Gene3D" id="2.60.40.150">
    <property type="entry name" value="C2 domain"/>
    <property type="match status" value="1"/>
</dbReference>
<name>A0A168LV39_MUCCL</name>
<dbReference type="STRING" id="747725.A0A168LV39"/>
<dbReference type="InterPro" id="IPR052455">
    <property type="entry name" value="Tricalbin_domain"/>
</dbReference>
<organism evidence="2 3">
    <name type="scientific">Mucor lusitanicus CBS 277.49</name>
    <dbReference type="NCBI Taxonomy" id="747725"/>
    <lineage>
        <taxon>Eukaryota</taxon>
        <taxon>Fungi</taxon>
        <taxon>Fungi incertae sedis</taxon>
        <taxon>Mucoromycota</taxon>
        <taxon>Mucoromycotina</taxon>
        <taxon>Mucoromycetes</taxon>
        <taxon>Mucorales</taxon>
        <taxon>Mucorineae</taxon>
        <taxon>Mucoraceae</taxon>
        <taxon>Mucor</taxon>
    </lineage>
</organism>
<feature type="non-terminal residue" evidence="2">
    <location>
        <position position="1"/>
    </location>
</feature>
<protein>
    <recommendedName>
        <fullName evidence="1">C2 domain-containing protein</fullName>
    </recommendedName>
</protein>
<comment type="caution">
    <text evidence="2">The sequence shown here is derived from an EMBL/GenBank/DDBJ whole genome shotgun (WGS) entry which is preliminary data.</text>
</comment>
<sequence>DQGILTVDLVSAKNLMAADKTGTSDPYVVFTVNGERVHKSDTIRKTLNPKWQRERFTVPIVS</sequence>
<evidence type="ECO:0000259" key="1">
    <source>
        <dbReference type="PROSITE" id="PS50004"/>
    </source>
</evidence>
<dbReference type="InterPro" id="IPR000008">
    <property type="entry name" value="C2_dom"/>
</dbReference>
<keyword evidence="3" id="KW-1185">Reference proteome</keyword>
<feature type="domain" description="C2" evidence="1">
    <location>
        <begin position="1"/>
        <end position="62"/>
    </location>
</feature>
<gene>
    <name evidence="2" type="ORF">MUCCIDRAFT_133554</name>
</gene>
<dbReference type="PANTHER" id="PTHR46980">
    <property type="entry name" value="TRICALBIN-1-RELATED"/>
    <property type="match status" value="1"/>
</dbReference>
<dbReference type="Proteomes" id="UP000077051">
    <property type="component" value="Unassembled WGS sequence"/>
</dbReference>
<dbReference type="SUPFAM" id="SSF49562">
    <property type="entry name" value="C2 domain (Calcium/lipid-binding domain, CaLB)"/>
    <property type="match status" value="1"/>
</dbReference>
<reference evidence="2 3" key="1">
    <citation type="submission" date="2015-06" db="EMBL/GenBank/DDBJ databases">
        <title>Expansion of signal transduction pathways in fungi by whole-genome duplication.</title>
        <authorList>
            <consortium name="DOE Joint Genome Institute"/>
            <person name="Corrochano L.M."/>
            <person name="Kuo A."/>
            <person name="Marcet-Houben M."/>
            <person name="Polaino S."/>
            <person name="Salamov A."/>
            <person name="Villalobos J.M."/>
            <person name="Alvarez M.I."/>
            <person name="Avalos J."/>
            <person name="Benito E.P."/>
            <person name="Benoit I."/>
            <person name="Burger G."/>
            <person name="Camino L.P."/>
            <person name="Canovas D."/>
            <person name="Cerda-Olmedo E."/>
            <person name="Cheng J.-F."/>
            <person name="Dominguez A."/>
            <person name="Elias M."/>
            <person name="Eslava A.P."/>
            <person name="Glaser F."/>
            <person name="Grimwood J."/>
            <person name="Gutierrez G."/>
            <person name="Heitman J."/>
            <person name="Henrissat B."/>
            <person name="Iturriaga E.A."/>
            <person name="Lang B.F."/>
            <person name="Lavin J.L."/>
            <person name="Lee S."/>
            <person name="Li W."/>
            <person name="Lindquist E."/>
            <person name="Lopez-Garcia S."/>
            <person name="Luque E.M."/>
            <person name="Marcos A.T."/>
            <person name="Martin J."/>
            <person name="Mccluskey K."/>
            <person name="Medina H.R."/>
            <person name="Miralles-Duran A."/>
            <person name="Miyazaki A."/>
            <person name="Munoz-Torres E."/>
            <person name="Oguiza J.A."/>
            <person name="Ohm R."/>
            <person name="Olmedo M."/>
            <person name="Orejas M."/>
            <person name="Ortiz-Castellanos L."/>
            <person name="Pisabarro A.G."/>
            <person name="Rodriguez-Romero J."/>
            <person name="Ruiz-Herrera J."/>
            <person name="Ruiz-Vazquez R."/>
            <person name="Sanz C."/>
            <person name="Schackwitz W."/>
            <person name="Schmutz J."/>
            <person name="Shahriari M."/>
            <person name="Shelest E."/>
            <person name="Silva-Franco F."/>
            <person name="Soanes D."/>
            <person name="Syed K."/>
            <person name="Tagua V.G."/>
            <person name="Talbot N.J."/>
            <person name="Thon M."/>
            <person name="De Vries R.P."/>
            <person name="Wiebenga A."/>
            <person name="Yadav J.S."/>
            <person name="Braun E.L."/>
            <person name="Baker S."/>
            <person name="Garre V."/>
            <person name="Horwitz B."/>
            <person name="Torres-Martinez S."/>
            <person name="Idnurm A."/>
            <person name="Herrera-Estrella A."/>
            <person name="Gabaldon T."/>
            <person name="Grigoriev I.V."/>
        </authorList>
    </citation>
    <scope>NUCLEOTIDE SEQUENCE [LARGE SCALE GENOMIC DNA]</scope>
    <source>
        <strain evidence="2 3">CBS 277.49</strain>
    </source>
</reference>
<dbReference type="Pfam" id="PF00168">
    <property type="entry name" value="C2"/>
    <property type="match status" value="1"/>
</dbReference>
<dbReference type="PROSITE" id="PS50004">
    <property type="entry name" value="C2"/>
    <property type="match status" value="1"/>
</dbReference>
<dbReference type="InterPro" id="IPR035892">
    <property type="entry name" value="C2_domain_sf"/>
</dbReference>
<evidence type="ECO:0000313" key="3">
    <source>
        <dbReference type="Proteomes" id="UP000077051"/>
    </source>
</evidence>
<evidence type="ECO:0000313" key="2">
    <source>
        <dbReference type="EMBL" id="OAD03995.1"/>
    </source>
</evidence>
<accession>A0A168LV39</accession>
<dbReference type="AlphaFoldDB" id="A0A168LV39"/>
<dbReference type="PANTHER" id="PTHR46980:SF2">
    <property type="entry name" value="TRICALBIN-1-RELATED"/>
    <property type="match status" value="1"/>
</dbReference>
<feature type="non-terminal residue" evidence="2">
    <location>
        <position position="62"/>
    </location>
</feature>
<dbReference type="EMBL" id="AMYB01000004">
    <property type="protein sequence ID" value="OAD03995.1"/>
    <property type="molecule type" value="Genomic_DNA"/>
</dbReference>
<proteinExistence type="predicted"/>